<proteinExistence type="predicted"/>
<reference evidence="1" key="1">
    <citation type="submission" date="2020-03" db="EMBL/GenBank/DDBJ databases">
        <title>The deep terrestrial virosphere.</title>
        <authorList>
            <person name="Holmfeldt K."/>
            <person name="Nilsson E."/>
            <person name="Simone D."/>
            <person name="Lopez-Fernandez M."/>
            <person name="Wu X."/>
            <person name="de Brujin I."/>
            <person name="Lundin D."/>
            <person name="Andersson A."/>
            <person name="Bertilsson S."/>
            <person name="Dopson M."/>
        </authorList>
    </citation>
    <scope>NUCLEOTIDE SEQUENCE</scope>
    <source>
        <strain evidence="3">MM415A00125</strain>
        <strain evidence="1">MM415B00372</strain>
        <strain evidence="2">TM448B01265</strain>
    </source>
</reference>
<evidence type="ECO:0000313" key="2">
    <source>
        <dbReference type="EMBL" id="QJH98315.1"/>
    </source>
</evidence>
<dbReference type="EMBL" id="MT141545">
    <property type="protein sequence ID" value="QJA65838.1"/>
    <property type="molecule type" value="Genomic_DNA"/>
</dbReference>
<protein>
    <submittedName>
        <fullName evidence="1">Putative neck protein</fullName>
    </submittedName>
</protein>
<evidence type="ECO:0000313" key="3">
    <source>
        <dbReference type="EMBL" id="QJI04921.1"/>
    </source>
</evidence>
<dbReference type="EMBL" id="MT145192">
    <property type="protein sequence ID" value="QJI04921.1"/>
    <property type="molecule type" value="Genomic_DNA"/>
</dbReference>
<sequence length="355" mass="39261">MGMYSNTQQVIRHYVSSAVGDLLYGQCGTTGATTQLIYAPFLWKPDSYYSDYFYEVYVYAGVNIGVTKRATAWTLSSFLLQVHSVYTAACNATSYIELHRIFTVDELNKAINLAIEHLAGKYLIDLKDESTIRLTSTTDNLDNTVYTYEYALPLSFLYLHNVITEDKTAGVKLTGTVSGTFTKGETITGGTSLATGELSYGVSGGTYIRVRKVDGTFVTGETATGGTSLKTCSAITAVAYEPAGMGRFLNEDRIDSRNWSVIKSYPPKLKLDKRYYSVEEDLYLRLEGQGTQPIVDDDADIIYLPPAWIVQKAITFLPQNKLESNKLQETYRAALAISAVEPKASPHSFNRAIVE</sequence>
<organism evidence="1">
    <name type="scientific">viral metagenome</name>
    <dbReference type="NCBI Taxonomy" id="1070528"/>
    <lineage>
        <taxon>unclassified sequences</taxon>
        <taxon>metagenomes</taxon>
        <taxon>organismal metagenomes</taxon>
    </lineage>
</organism>
<dbReference type="AlphaFoldDB" id="A0A6M3J8Z6"/>
<name>A0A6M3J8Z6_9ZZZZ</name>
<gene>
    <name evidence="3" type="ORF">MM415A00125_0014</name>
    <name evidence="1" type="ORF">MM415B00372_0029</name>
    <name evidence="2" type="ORF">TM448B01265_0015</name>
</gene>
<evidence type="ECO:0000313" key="1">
    <source>
        <dbReference type="EMBL" id="QJA65838.1"/>
    </source>
</evidence>
<dbReference type="EMBL" id="MT144726">
    <property type="protein sequence ID" value="QJH98315.1"/>
    <property type="molecule type" value="Genomic_DNA"/>
</dbReference>
<accession>A0A6M3J8Z6</accession>